<protein>
    <submittedName>
        <fullName evidence="1">Putative ovule protein</fullName>
    </submittedName>
</protein>
<reference evidence="1" key="1">
    <citation type="submission" date="2015-12" db="EMBL/GenBank/DDBJ databases">
        <title>Gene expression during late stages of embryo sac development: a critical building block for successful pollen-pistil interactions.</title>
        <authorList>
            <person name="Liu Y."/>
            <person name="Joly V."/>
            <person name="Sabar M."/>
            <person name="Matton D.P."/>
        </authorList>
    </citation>
    <scope>NUCLEOTIDE SEQUENCE</scope>
</reference>
<sequence>LPFLFASSVPCDDFENIRRWKSKFASLERIQSIFSSSLMENQHLTRAPLLFCEHKSPDFSSSLHLMDVVE</sequence>
<organism evidence="1">
    <name type="scientific">Solanum chacoense</name>
    <name type="common">Chaco potato</name>
    <dbReference type="NCBI Taxonomy" id="4108"/>
    <lineage>
        <taxon>Eukaryota</taxon>
        <taxon>Viridiplantae</taxon>
        <taxon>Streptophyta</taxon>
        <taxon>Embryophyta</taxon>
        <taxon>Tracheophyta</taxon>
        <taxon>Spermatophyta</taxon>
        <taxon>Magnoliopsida</taxon>
        <taxon>eudicotyledons</taxon>
        <taxon>Gunneridae</taxon>
        <taxon>Pentapetalae</taxon>
        <taxon>asterids</taxon>
        <taxon>lamiids</taxon>
        <taxon>Solanales</taxon>
        <taxon>Solanaceae</taxon>
        <taxon>Solanoideae</taxon>
        <taxon>Solaneae</taxon>
        <taxon>Solanum</taxon>
    </lineage>
</organism>
<feature type="non-terminal residue" evidence="1">
    <location>
        <position position="1"/>
    </location>
</feature>
<accession>A0A0V0GF99</accession>
<proteinExistence type="predicted"/>
<evidence type="ECO:0000313" key="1">
    <source>
        <dbReference type="EMBL" id="JAP06707.1"/>
    </source>
</evidence>
<name>A0A0V0GF99_SOLCH</name>
<dbReference type="EMBL" id="GEDG01040483">
    <property type="protein sequence ID" value="JAP06707.1"/>
    <property type="molecule type" value="Transcribed_RNA"/>
</dbReference>
<dbReference type="AlphaFoldDB" id="A0A0V0GF99"/>